<feature type="compositionally biased region" description="Basic and acidic residues" evidence="1">
    <location>
        <begin position="44"/>
        <end position="54"/>
    </location>
</feature>
<comment type="caution">
    <text evidence="2">The sequence shown here is derived from an EMBL/GenBank/DDBJ whole genome shotgun (WGS) entry which is preliminary data.</text>
</comment>
<protein>
    <submittedName>
        <fullName evidence="2">Uncharacterized protein</fullName>
    </submittedName>
</protein>
<proteinExistence type="predicted"/>
<keyword evidence="3" id="KW-1185">Reference proteome</keyword>
<evidence type="ECO:0000256" key="1">
    <source>
        <dbReference type="SAM" id="MobiDB-lite"/>
    </source>
</evidence>
<feature type="region of interest" description="Disordered" evidence="1">
    <location>
        <begin position="24"/>
        <end position="82"/>
    </location>
</feature>
<sequence>MNTRSILSQKEAEKRVHVFPLDWGGTELPFSRRRQPTSAPQKKSRQEVQLRPEQWRVTGFYRGEAPLRPESPEGQANATASR</sequence>
<name>A0A9N7VLL5_PLEPL</name>
<evidence type="ECO:0000313" key="2">
    <source>
        <dbReference type="EMBL" id="CAB1451557.1"/>
    </source>
</evidence>
<reference evidence="2" key="1">
    <citation type="submission" date="2020-03" db="EMBL/GenBank/DDBJ databases">
        <authorList>
            <person name="Weist P."/>
        </authorList>
    </citation>
    <scope>NUCLEOTIDE SEQUENCE</scope>
</reference>
<organism evidence="2 3">
    <name type="scientific">Pleuronectes platessa</name>
    <name type="common">European plaice</name>
    <dbReference type="NCBI Taxonomy" id="8262"/>
    <lineage>
        <taxon>Eukaryota</taxon>
        <taxon>Metazoa</taxon>
        <taxon>Chordata</taxon>
        <taxon>Craniata</taxon>
        <taxon>Vertebrata</taxon>
        <taxon>Euteleostomi</taxon>
        <taxon>Actinopterygii</taxon>
        <taxon>Neopterygii</taxon>
        <taxon>Teleostei</taxon>
        <taxon>Neoteleostei</taxon>
        <taxon>Acanthomorphata</taxon>
        <taxon>Carangaria</taxon>
        <taxon>Pleuronectiformes</taxon>
        <taxon>Pleuronectoidei</taxon>
        <taxon>Pleuronectidae</taxon>
        <taxon>Pleuronectes</taxon>
    </lineage>
</organism>
<evidence type="ECO:0000313" key="3">
    <source>
        <dbReference type="Proteomes" id="UP001153269"/>
    </source>
</evidence>
<dbReference type="EMBL" id="CADEAL010004092">
    <property type="protein sequence ID" value="CAB1451557.1"/>
    <property type="molecule type" value="Genomic_DNA"/>
</dbReference>
<dbReference type="Proteomes" id="UP001153269">
    <property type="component" value="Unassembled WGS sequence"/>
</dbReference>
<dbReference type="AlphaFoldDB" id="A0A9N7VLL5"/>
<accession>A0A9N7VLL5</accession>
<gene>
    <name evidence="2" type="ORF">PLEPLA_LOCUS39251</name>
</gene>